<dbReference type="Gene3D" id="1.25.40.20">
    <property type="entry name" value="Ankyrin repeat-containing domain"/>
    <property type="match status" value="1"/>
</dbReference>
<keyword evidence="4" id="KW-0539">Nucleus</keyword>
<dbReference type="InterPro" id="IPR023779">
    <property type="entry name" value="Chromodomain_CS"/>
</dbReference>
<dbReference type="PROSITE" id="PS50088">
    <property type="entry name" value="ANK_REPEAT"/>
    <property type="match status" value="3"/>
</dbReference>
<organism evidence="8 9">
    <name type="scientific">Cyanoderma ruficeps</name>
    <name type="common">rufous-capped babbler</name>
    <dbReference type="NCBI Taxonomy" id="181631"/>
    <lineage>
        <taxon>Eukaryota</taxon>
        <taxon>Metazoa</taxon>
        <taxon>Chordata</taxon>
        <taxon>Craniata</taxon>
        <taxon>Vertebrata</taxon>
        <taxon>Euteleostomi</taxon>
        <taxon>Archelosauria</taxon>
        <taxon>Archosauria</taxon>
        <taxon>Dinosauria</taxon>
        <taxon>Saurischia</taxon>
        <taxon>Theropoda</taxon>
        <taxon>Coelurosauria</taxon>
        <taxon>Aves</taxon>
        <taxon>Neognathae</taxon>
        <taxon>Neoaves</taxon>
        <taxon>Telluraves</taxon>
        <taxon>Australaves</taxon>
        <taxon>Passeriformes</taxon>
        <taxon>Sylvioidea</taxon>
        <taxon>Timaliidae</taxon>
        <taxon>Cyanoderma</taxon>
    </lineage>
</organism>
<dbReference type="SMART" id="SM00248">
    <property type="entry name" value="ANK"/>
    <property type="match status" value="4"/>
</dbReference>
<dbReference type="Gene3D" id="2.40.50.40">
    <property type="match status" value="1"/>
</dbReference>
<dbReference type="Pfam" id="PF00385">
    <property type="entry name" value="Chromo"/>
    <property type="match status" value="1"/>
</dbReference>
<evidence type="ECO:0000313" key="8">
    <source>
        <dbReference type="Ensembl" id="ENSCRFP00000005557.1"/>
    </source>
</evidence>
<evidence type="ECO:0000256" key="4">
    <source>
        <dbReference type="ARBA" id="ARBA00023242"/>
    </source>
</evidence>
<feature type="compositionally biased region" description="Basic and acidic residues" evidence="6">
    <location>
        <begin position="322"/>
        <end position="361"/>
    </location>
</feature>
<dbReference type="Proteomes" id="UP000694396">
    <property type="component" value="Unplaced"/>
</dbReference>
<evidence type="ECO:0000256" key="5">
    <source>
        <dbReference type="PROSITE-ProRule" id="PRU00023"/>
    </source>
</evidence>
<feature type="compositionally biased region" description="Basic and acidic residues" evidence="6">
    <location>
        <begin position="90"/>
        <end position="101"/>
    </location>
</feature>
<sequence>NNRGKILYKVRWKGYTSDDDTWEPEVHLEDCKEVLLEFRKKVVDNKPKSVKKDLEKLSLNDDIFEAESDSDWQSETKDDASSKKKKKKSKEGEDKSSDDSKKKKSKSSKVKEKPRTECENSSDTLVLDSKSKKRTLETEDPKDPKKQKKEDTKEIKKKKGEVKDLKIKSKEDAKENKKSPKGKHGDVQFDSESSTVDDAIYQGTDNENSNINSENKDEKQKVVSGEERLEQEIGEKDVITDKYLDGSASNEDDSIDTRIKRKKKKIQKVEDCREEGGKVEIQDTHLEKKSVYKKQTGQEKVPGELEKVSPAPSPVQKSLRLSTEERVCKPSDSPGEEKEVKKTEIKEKTQKKESEKEEKNRKEQKVLKSFKVIRSAFDKYYENNCKREESFKVYKERRNKRAEADTWTCIAAEAESILCSLCNGKQQVLSLGMDMQLEWLTLEEFQRHLDGEDENHVSTEPISSTLLRDAVKRGDYMTVKMALSSNEEYNLDQEDPSGMTLVMLAAAGGHDDLLRVLIRKGAKVNCRQKNGTTALIHAAEKNFLTTVAILLEAGAYVNMQQSSGETALMKACKRGNSDIVQLMIESGADCNILSKHQNSAMHFAKQFNNILVYEQLRSRLEMLSKVAENTIRDYFEARLVLLEPVFPLACHRLCEGPDFSLDFNYKPPQNMPEGSGILLFIFHANFIGKEVTARLCGPCSVQAVVLNDKFQLPVFLDSHFIYSFSPTAGLNKLFIRLAEAPTAKVKLLIGAYRVKLQ</sequence>
<dbReference type="InterPro" id="IPR050889">
    <property type="entry name" value="Dendritic_Spine_Reg/Scaffold"/>
</dbReference>
<dbReference type="InterPro" id="IPR023780">
    <property type="entry name" value="Chromo_domain"/>
</dbReference>
<feature type="compositionally biased region" description="Polar residues" evidence="6">
    <location>
        <begin position="203"/>
        <end position="213"/>
    </location>
</feature>
<evidence type="ECO:0000256" key="6">
    <source>
        <dbReference type="SAM" id="MobiDB-lite"/>
    </source>
</evidence>
<accession>A0A8C3P1S5</accession>
<keyword evidence="3 5" id="KW-0040">ANK repeat</keyword>
<evidence type="ECO:0000256" key="1">
    <source>
        <dbReference type="ARBA" id="ARBA00004123"/>
    </source>
</evidence>
<comment type="subcellular location">
    <subcellularLocation>
        <location evidence="1">Nucleus</location>
    </subcellularLocation>
</comment>
<evidence type="ECO:0000259" key="7">
    <source>
        <dbReference type="PROSITE" id="PS50013"/>
    </source>
</evidence>
<dbReference type="GO" id="GO:0000792">
    <property type="term" value="C:heterochromatin"/>
    <property type="evidence" value="ECO:0007669"/>
    <property type="project" value="TreeGrafter"/>
</dbReference>
<reference evidence="8" key="1">
    <citation type="submission" date="2025-08" db="UniProtKB">
        <authorList>
            <consortium name="Ensembl"/>
        </authorList>
    </citation>
    <scope>IDENTIFICATION</scope>
</reference>
<feature type="region of interest" description="Disordered" evidence="6">
    <location>
        <begin position="65"/>
        <end position="361"/>
    </location>
</feature>
<dbReference type="AlphaFoldDB" id="A0A8C3P1S5"/>
<dbReference type="GO" id="GO:0003682">
    <property type="term" value="F:chromatin binding"/>
    <property type="evidence" value="ECO:0007669"/>
    <property type="project" value="TreeGrafter"/>
</dbReference>
<dbReference type="InterPro" id="IPR036770">
    <property type="entry name" value="Ankyrin_rpt-contain_sf"/>
</dbReference>
<dbReference type="InterPro" id="IPR016197">
    <property type="entry name" value="Chromo-like_dom_sf"/>
</dbReference>
<feature type="compositionally biased region" description="Basic and acidic residues" evidence="6">
    <location>
        <begin position="214"/>
        <end position="244"/>
    </location>
</feature>
<dbReference type="SUPFAM" id="SSF48403">
    <property type="entry name" value="Ankyrin repeat"/>
    <property type="match status" value="1"/>
</dbReference>
<dbReference type="Pfam" id="PF12796">
    <property type="entry name" value="Ank_2"/>
    <property type="match status" value="1"/>
</dbReference>
<feature type="compositionally biased region" description="Basic and acidic residues" evidence="6">
    <location>
        <begin position="134"/>
        <end position="154"/>
    </location>
</feature>
<feature type="compositionally biased region" description="Basic and acidic residues" evidence="6">
    <location>
        <begin position="161"/>
        <end position="187"/>
    </location>
</feature>
<feature type="compositionally biased region" description="Basic and acidic residues" evidence="6">
    <location>
        <begin position="109"/>
        <end position="118"/>
    </location>
</feature>
<feature type="compositionally biased region" description="Basic and acidic residues" evidence="6">
    <location>
        <begin position="267"/>
        <end position="290"/>
    </location>
</feature>
<keyword evidence="2" id="KW-0677">Repeat</keyword>
<protein>
    <submittedName>
        <fullName evidence="8">M-phase phosphoprotein 8</fullName>
    </submittedName>
</protein>
<dbReference type="GO" id="GO:0005634">
    <property type="term" value="C:nucleus"/>
    <property type="evidence" value="ECO:0007669"/>
    <property type="project" value="UniProtKB-SubCell"/>
</dbReference>
<keyword evidence="9" id="KW-1185">Reference proteome</keyword>
<evidence type="ECO:0000256" key="3">
    <source>
        <dbReference type="ARBA" id="ARBA00023043"/>
    </source>
</evidence>
<feature type="repeat" description="ANK" evidence="5">
    <location>
        <begin position="530"/>
        <end position="562"/>
    </location>
</feature>
<feature type="repeat" description="ANK" evidence="5">
    <location>
        <begin position="563"/>
        <end position="595"/>
    </location>
</feature>
<dbReference type="PROSITE" id="PS00598">
    <property type="entry name" value="CHROMO_1"/>
    <property type="match status" value="1"/>
</dbReference>
<evidence type="ECO:0000313" key="9">
    <source>
        <dbReference type="Proteomes" id="UP000694396"/>
    </source>
</evidence>
<proteinExistence type="predicted"/>
<dbReference type="FunFam" id="2.40.50.40:FF:000022">
    <property type="entry name" value="M-phase phosphoprotein 8"/>
    <property type="match status" value="1"/>
</dbReference>
<dbReference type="PANTHER" id="PTHR24166">
    <property type="entry name" value="ROLLING PEBBLES, ISOFORM B"/>
    <property type="match status" value="1"/>
</dbReference>
<dbReference type="PROSITE" id="PS50013">
    <property type="entry name" value="CHROMO_2"/>
    <property type="match status" value="1"/>
</dbReference>
<feature type="repeat" description="ANK" evidence="5">
    <location>
        <begin position="497"/>
        <end position="529"/>
    </location>
</feature>
<dbReference type="PROSITE" id="PS50297">
    <property type="entry name" value="ANK_REP_REGION"/>
    <property type="match status" value="3"/>
</dbReference>
<dbReference type="Ensembl" id="ENSCRFT00000005768.1">
    <property type="protein sequence ID" value="ENSCRFP00000005557.1"/>
    <property type="gene ID" value="ENSCRFG00000004249.1"/>
</dbReference>
<feature type="domain" description="Chromo" evidence="7">
    <location>
        <begin position="1"/>
        <end position="41"/>
    </location>
</feature>
<name>A0A8C3P1S5_9PASS</name>
<dbReference type="SUPFAM" id="SSF54160">
    <property type="entry name" value="Chromo domain-like"/>
    <property type="match status" value="1"/>
</dbReference>
<dbReference type="Pfam" id="PF00023">
    <property type="entry name" value="Ank"/>
    <property type="match status" value="1"/>
</dbReference>
<reference evidence="8" key="2">
    <citation type="submission" date="2025-09" db="UniProtKB">
        <authorList>
            <consortium name="Ensembl"/>
        </authorList>
    </citation>
    <scope>IDENTIFICATION</scope>
</reference>
<dbReference type="InterPro" id="IPR000953">
    <property type="entry name" value="Chromo/chromo_shadow_dom"/>
</dbReference>
<dbReference type="PANTHER" id="PTHR24166:SF47">
    <property type="entry name" value="M-PHASE PHOSPHOPROTEIN 8"/>
    <property type="match status" value="1"/>
</dbReference>
<evidence type="ECO:0000256" key="2">
    <source>
        <dbReference type="ARBA" id="ARBA00022737"/>
    </source>
</evidence>
<dbReference type="InterPro" id="IPR002110">
    <property type="entry name" value="Ankyrin_rpt"/>
</dbReference>